<dbReference type="EMBL" id="JAPXFL010000011">
    <property type="protein sequence ID" value="KAK9499936.1"/>
    <property type="molecule type" value="Genomic_DNA"/>
</dbReference>
<dbReference type="PRINTS" id="PR00463">
    <property type="entry name" value="EP450I"/>
</dbReference>
<evidence type="ECO:0000256" key="15">
    <source>
        <dbReference type="SAM" id="Phobius"/>
    </source>
</evidence>
<keyword evidence="11 14" id="KW-0503">Monooxygenase</keyword>
<evidence type="ECO:0000256" key="3">
    <source>
        <dbReference type="ARBA" id="ARBA00004406"/>
    </source>
</evidence>
<dbReference type="GO" id="GO:0020037">
    <property type="term" value="F:heme binding"/>
    <property type="evidence" value="ECO:0007669"/>
    <property type="project" value="InterPro"/>
</dbReference>
<keyword evidence="12 15" id="KW-0472">Membrane</keyword>
<evidence type="ECO:0000256" key="9">
    <source>
        <dbReference type="ARBA" id="ARBA00023002"/>
    </source>
</evidence>
<keyword evidence="8" id="KW-0492">Microsome</keyword>
<keyword evidence="7" id="KW-0256">Endoplasmic reticulum</keyword>
<dbReference type="InterPro" id="IPR050476">
    <property type="entry name" value="Insect_CytP450_Detox"/>
</dbReference>
<dbReference type="InterPro" id="IPR017972">
    <property type="entry name" value="Cyt_P450_CS"/>
</dbReference>
<evidence type="ECO:0000256" key="14">
    <source>
        <dbReference type="RuleBase" id="RU000461"/>
    </source>
</evidence>
<dbReference type="PRINTS" id="PR00385">
    <property type="entry name" value="P450"/>
</dbReference>
<dbReference type="CDD" id="cd11056">
    <property type="entry name" value="CYP6-like"/>
    <property type="match status" value="1"/>
</dbReference>
<proteinExistence type="inferred from homology"/>
<dbReference type="GO" id="GO:0016705">
    <property type="term" value="F:oxidoreductase activity, acting on paired donors, with incorporation or reduction of molecular oxygen"/>
    <property type="evidence" value="ECO:0007669"/>
    <property type="project" value="InterPro"/>
</dbReference>
<comment type="similarity">
    <text evidence="4 14">Belongs to the cytochrome P450 family.</text>
</comment>
<keyword evidence="15" id="KW-0812">Transmembrane</keyword>
<dbReference type="PANTHER" id="PTHR24292">
    <property type="entry name" value="CYTOCHROME P450"/>
    <property type="match status" value="1"/>
</dbReference>
<feature type="binding site" description="axial binding residue" evidence="13">
    <location>
        <position position="456"/>
    </location>
    <ligand>
        <name>heme</name>
        <dbReference type="ChEBI" id="CHEBI:30413"/>
    </ligand>
    <ligandPart>
        <name>Fe</name>
        <dbReference type="ChEBI" id="CHEBI:18248"/>
    </ligandPart>
</feature>
<comment type="subcellular location">
    <subcellularLocation>
        <location evidence="3">Endoplasmic reticulum membrane</location>
        <topology evidence="3">Peripheral membrane protein</topology>
    </subcellularLocation>
    <subcellularLocation>
        <location evidence="2">Microsome membrane</location>
        <topology evidence="2">Peripheral membrane protein</topology>
    </subcellularLocation>
</comment>
<dbReference type="PANTHER" id="PTHR24292:SF54">
    <property type="entry name" value="CYP9F3-RELATED"/>
    <property type="match status" value="1"/>
</dbReference>
<reference evidence="16 17" key="1">
    <citation type="submission" date="2022-12" db="EMBL/GenBank/DDBJ databases">
        <title>Chromosome-level genome assembly of true bugs.</title>
        <authorList>
            <person name="Ma L."/>
            <person name="Li H."/>
        </authorList>
    </citation>
    <scope>NUCLEOTIDE SEQUENCE [LARGE SCALE GENOMIC DNA]</scope>
    <source>
        <strain evidence="16">Lab_2022b</strain>
    </source>
</reference>
<evidence type="ECO:0000313" key="17">
    <source>
        <dbReference type="Proteomes" id="UP001461498"/>
    </source>
</evidence>
<evidence type="ECO:0000256" key="6">
    <source>
        <dbReference type="ARBA" id="ARBA00022723"/>
    </source>
</evidence>
<keyword evidence="9 14" id="KW-0560">Oxidoreductase</keyword>
<dbReference type="GO" id="GO:0005789">
    <property type="term" value="C:endoplasmic reticulum membrane"/>
    <property type="evidence" value="ECO:0007669"/>
    <property type="project" value="UniProtKB-SubCell"/>
</dbReference>
<dbReference type="InterPro" id="IPR001128">
    <property type="entry name" value="Cyt_P450"/>
</dbReference>
<keyword evidence="6 13" id="KW-0479">Metal-binding</keyword>
<name>A0AAW1CN73_9HEMI</name>
<comment type="caution">
    <text evidence="16">The sequence shown here is derived from an EMBL/GenBank/DDBJ whole genome shotgun (WGS) entry which is preliminary data.</text>
</comment>
<dbReference type="FunFam" id="1.10.630.10:FF:000042">
    <property type="entry name" value="Cytochrome P450"/>
    <property type="match status" value="1"/>
</dbReference>
<dbReference type="PROSITE" id="PS00086">
    <property type="entry name" value="CYTOCHROME_P450"/>
    <property type="match status" value="1"/>
</dbReference>
<gene>
    <name evidence="16" type="ORF">O3M35_002871</name>
</gene>
<dbReference type="SUPFAM" id="SSF48264">
    <property type="entry name" value="Cytochrome P450"/>
    <property type="match status" value="1"/>
</dbReference>
<dbReference type="GO" id="GO:0005506">
    <property type="term" value="F:iron ion binding"/>
    <property type="evidence" value="ECO:0007669"/>
    <property type="project" value="InterPro"/>
</dbReference>
<evidence type="ECO:0000256" key="4">
    <source>
        <dbReference type="ARBA" id="ARBA00010617"/>
    </source>
</evidence>
<dbReference type="AlphaFoldDB" id="A0AAW1CN73"/>
<dbReference type="Proteomes" id="UP001461498">
    <property type="component" value="Unassembled WGS sequence"/>
</dbReference>
<accession>A0AAW1CN73</accession>
<evidence type="ECO:0000256" key="8">
    <source>
        <dbReference type="ARBA" id="ARBA00022848"/>
    </source>
</evidence>
<evidence type="ECO:0000313" key="16">
    <source>
        <dbReference type="EMBL" id="KAK9499936.1"/>
    </source>
</evidence>
<evidence type="ECO:0000256" key="7">
    <source>
        <dbReference type="ARBA" id="ARBA00022824"/>
    </source>
</evidence>
<organism evidence="16 17">
    <name type="scientific">Rhynocoris fuscipes</name>
    <dbReference type="NCBI Taxonomy" id="488301"/>
    <lineage>
        <taxon>Eukaryota</taxon>
        <taxon>Metazoa</taxon>
        <taxon>Ecdysozoa</taxon>
        <taxon>Arthropoda</taxon>
        <taxon>Hexapoda</taxon>
        <taxon>Insecta</taxon>
        <taxon>Pterygota</taxon>
        <taxon>Neoptera</taxon>
        <taxon>Paraneoptera</taxon>
        <taxon>Hemiptera</taxon>
        <taxon>Heteroptera</taxon>
        <taxon>Panheteroptera</taxon>
        <taxon>Cimicomorpha</taxon>
        <taxon>Reduviidae</taxon>
        <taxon>Harpactorinae</taxon>
        <taxon>Harpactorini</taxon>
        <taxon>Rhynocoris</taxon>
    </lineage>
</organism>
<keyword evidence="17" id="KW-1185">Reference proteome</keyword>
<evidence type="ECO:0000256" key="2">
    <source>
        <dbReference type="ARBA" id="ARBA00004174"/>
    </source>
</evidence>
<keyword evidence="15" id="KW-1133">Transmembrane helix</keyword>
<sequence>MWWILYEILFSTIFLFSLALTIVYYYGKRTYDYWKNRGIPYLKPKYPYFGNSFETSFSLKNVHIKQLEMYKYFHGKRFGGIFSFTHPVLFVRDPSLIESIMVKDFTSFYNRGTGVDPELDPLSAHLVNLEDQQWKSLRQKLTPTFSSGKLKGMHQQLVDCSDALVKYIERFADSAEPIEVREIMAKFSTDVIGSCAFGLNMNAMNDPDSEFRNIGRKVFQPSFKGKLRRAIRSNYPKLLKLLKWKALDETTENFFISTLKSTMSYRENNNVTRNDFVQLLMELKKHEDQKQSNAEEHDGIIIDDKVITANAFAFFAAGFETTASTLSYCLYELSLHQDIQEEAYKHVVSVLNKHGGEISYDAVNEMSLINQIFAETLRMHPPVPELRRIATKDYLVPESKLVLPKGFSVLIPVYSLHYDSEHFPEPEKFKPERFTKEKNAIKKGTYLPFGDGPRICIGKRFAKMEMQVALVKLLLKYKFTLNSKTISPLVYNSSSILMVPIGGIWIDLHRRCD</sequence>
<evidence type="ECO:0000256" key="10">
    <source>
        <dbReference type="ARBA" id="ARBA00023004"/>
    </source>
</evidence>
<evidence type="ECO:0008006" key="18">
    <source>
        <dbReference type="Google" id="ProtNLM"/>
    </source>
</evidence>
<keyword evidence="10 13" id="KW-0408">Iron</keyword>
<dbReference type="InterPro" id="IPR002401">
    <property type="entry name" value="Cyt_P450_E_grp-I"/>
</dbReference>
<protein>
    <recommendedName>
        <fullName evidence="18">Cytochrome P450</fullName>
    </recommendedName>
</protein>
<dbReference type="GO" id="GO:0004497">
    <property type="term" value="F:monooxygenase activity"/>
    <property type="evidence" value="ECO:0007669"/>
    <property type="project" value="UniProtKB-KW"/>
</dbReference>
<evidence type="ECO:0000256" key="12">
    <source>
        <dbReference type="ARBA" id="ARBA00023136"/>
    </source>
</evidence>
<dbReference type="InterPro" id="IPR036396">
    <property type="entry name" value="Cyt_P450_sf"/>
</dbReference>
<comment type="cofactor">
    <cofactor evidence="1 13">
        <name>heme</name>
        <dbReference type="ChEBI" id="CHEBI:30413"/>
    </cofactor>
</comment>
<dbReference type="Gene3D" id="1.10.630.10">
    <property type="entry name" value="Cytochrome P450"/>
    <property type="match status" value="1"/>
</dbReference>
<keyword evidence="5 13" id="KW-0349">Heme</keyword>
<evidence type="ECO:0000256" key="13">
    <source>
        <dbReference type="PIRSR" id="PIRSR602401-1"/>
    </source>
</evidence>
<dbReference type="Pfam" id="PF00067">
    <property type="entry name" value="p450"/>
    <property type="match status" value="1"/>
</dbReference>
<evidence type="ECO:0000256" key="1">
    <source>
        <dbReference type="ARBA" id="ARBA00001971"/>
    </source>
</evidence>
<evidence type="ECO:0000256" key="11">
    <source>
        <dbReference type="ARBA" id="ARBA00023033"/>
    </source>
</evidence>
<feature type="transmembrane region" description="Helical" evidence="15">
    <location>
        <begin position="6"/>
        <end position="27"/>
    </location>
</feature>
<evidence type="ECO:0000256" key="5">
    <source>
        <dbReference type="ARBA" id="ARBA00022617"/>
    </source>
</evidence>